<sequence>MTITDIYEAAKARGLVRSLRQFSTHFLGMAPNHAADTGLARCSADALLRLYRRLGELRQPDLQARAFGCLLASERQDGDTRAVRR</sequence>
<reference evidence="1" key="1">
    <citation type="submission" date="2020-02" db="EMBL/GenBank/DDBJ databases">
        <authorList>
            <person name="Meier V. D."/>
        </authorList>
    </citation>
    <scope>NUCLEOTIDE SEQUENCE</scope>
    <source>
        <strain evidence="1">AVDCRST_MAG08</strain>
    </source>
</reference>
<gene>
    <name evidence="1" type="ORF">AVDCRST_MAG08-4214</name>
</gene>
<dbReference type="EMBL" id="CADCTG010000335">
    <property type="protein sequence ID" value="CAA9286452.1"/>
    <property type="molecule type" value="Genomic_DNA"/>
</dbReference>
<proteinExistence type="predicted"/>
<protein>
    <submittedName>
        <fullName evidence="1">Uncharacterized protein</fullName>
    </submittedName>
</protein>
<evidence type="ECO:0000313" key="1">
    <source>
        <dbReference type="EMBL" id="CAA9286452.1"/>
    </source>
</evidence>
<organism evidence="1">
    <name type="scientific">uncultured Acetobacteraceae bacterium</name>
    <dbReference type="NCBI Taxonomy" id="169975"/>
    <lineage>
        <taxon>Bacteria</taxon>
        <taxon>Pseudomonadati</taxon>
        <taxon>Pseudomonadota</taxon>
        <taxon>Alphaproteobacteria</taxon>
        <taxon>Acetobacterales</taxon>
        <taxon>Acetobacteraceae</taxon>
        <taxon>environmental samples</taxon>
    </lineage>
</organism>
<dbReference type="AlphaFoldDB" id="A0A6J4JSJ1"/>
<accession>A0A6J4JSJ1</accession>
<name>A0A6J4JSJ1_9PROT</name>